<evidence type="ECO:0000313" key="2">
    <source>
        <dbReference type="EMBL" id="PQO30422.1"/>
    </source>
</evidence>
<keyword evidence="1" id="KW-1133">Transmembrane helix</keyword>
<dbReference type="AlphaFoldDB" id="A0A2S8FE53"/>
<sequence>MVIATIVVVVVEWLLLELVRIPYSPPRDMLTLLGQEKYAVFGFMFFLFAMWLTFVILVWPLAFVTRRNSISFVALLAGLAVLLGTIVAFPLWTVTPWNLILH</sequence>
<feature type="transmembrane region" description="Helical" evidence="1">
    <location>
        <begin position="70"/>
        <end position="92"/>
    </location>
</feature>
<comment type="caution">
    <text evidence="2">The sequence shown here is derived from an EMBL/GenBank/DDBJ whole genome shotgun (WGS) entry which is preliminary data.</text>
</comment>
<keyword evidence="1" id="KW-0812">Transmembrane</keyword>
<evidence type="ECO:0000256" key="1">
    <source>
        <dbReference type="SAM" id="Phobius"/>
    </source>
</evidence>
<accession>A0A2S8FE53</accession>
<feature type="transmembrane region" description="Helical" evidence="1">
    <location>
        <begin position="38"/>
        <end position="63"/>
    </location>
</feature>
<keyword evidence="1" id="KW-0472">Membrane</keyword>
<organism evidence="2 3">
    <name type="scientific">Blastopirellula marina</name>
    <dbReference type="NCBI Taxonomy" id="124"/>
    <lineage>
        <taxon>Bacteria</taxon>
        <taxon>Pseudomonadati</taxon>
        <taxon>Planctomycetota</taxon>
        <taxon>Planctomycetia</taxon>
        <taxon>Pirellulales</taxon>
        <taxon>Pirellulaceae</taxon>
        <taxon>Blastopirellula</taxon>
    </lineage>
</organism>
<evidence type="ECO:0000313" key="3">
    <source>
        <dbReference type="Proteomes" id="UP000238322"/>
    </source>
</evidence>
<protein>
    <submittedName>
        <fullName evidence="2">Uncharacterized protein</fullName>
    </submittedName>
</protein>
<gene>
    <name evidence="2" type="ORF">C5Y83_23960</name>
</gene>
<name>A0A2S8FE53_9BACT</name>
<dbReference type="EMBL" id="PUHY01000014">
    <property type="protein sequence ID" value="PQO30422.1"/>
    <property type="molecule type" value="Genomic_DNA"/>
</dbReference>
<proteinExistence type="predicted"/>
<dbReference type="Proteomes" id="UP000238322">
    <property type="component" value="Unassembled WGS sequence"/>
</dbReference>
<reference evidence="2 3" key="1">
    <citation type="submission" date="2018-02" db="EMBL/GenBank/DDBJ databases">
        <title>Comparative genomes isolates from brazilian mangrove.</title>
        <authorList>
            <person name="Araujo J.E."/>
            <person name="Taketani R.G."/>
            <person name="Silva M.C.P."/>
            <person name="Loureco M.V."/>
            <person name="Andreote F.D."/>
        </authorList>
    </citation>
    <scope>NUCLEOTIDE SEQUENCE [LARGE SCALE GENOMIC DNA]</scope>
    <source>
        <strain evidence="2 3">Hex-1 MGV</strain>
    </source>
</reference>